<protein>
    <recommendedName>
        <fullName evidence="6">Phthiocerol/phthiodiolone dimycocerosyl transferase</fullName>
        <ecNumber evidence="5">2.3.1.282</ecNumber>
    </recommendedName>
    <alternativeName>
        <fullName evidence="11">Acyltransferase PapA5</fullName>
    </alternativeName>
    <alternativeName>
        <fullName evidence="9">Phthiocerol/phthiodiolone O-acyltransferase</fullName>
    </alternativeName>
    <alternativeName>
        <fullName evidence="10">Polyketide synthase-associated protein A5</fullName>
    </alternativeName>
</protein>
<evidence type="ECO:0000313" key="13">
    <source>
        <dbReference type="EMBL" id="MCQ8772447.1"/>
    </source>
</evidence>
<dbReference type="Proteomes" id="UP001142374">
    <property type="component" value="Unassembled WGS sequence"/>
</dbReference>
<dbReference type="InterPro" id="IPR031641">
    <property type="entry name" value="PapA_C"/>
</dbReference>
<evidence type="ECO:0000256" key="4">
    <source>
        <dbReference type="ARBA" id="ARBA00006558"/>
    </source>
</evidence>
<evidence type="ECO:0000256" key="1">
    <source>
        <dbReference type="ARBA" id="ARBA00000026"/>
    </source>
</evidence>
<dbReference type="EMBL" id="JANIID010000021">
    <property type="protein sequence ID" value="MCQ8772447.1"/>
    <property type="molecule type" value="Genomic_DNA"/>
</dbReference>
<sequence length="447" mass="46883">MTTQRALSPFETGYFSASDRFGSIPVAGMPLFIGSVVRGHVDALLLRRALAELAAVHPLLRCQVTAEGGDGGSAGQEGALAFRTREDFRPRLDVTEGGDDAFLRLINSPQDWAAGLFRGCLLRDGSSSRVVLVIHHGIADGRSAFALLDEMWRRYTALASGTGLPVPVGSRLPDAVDTRLASVVADAEVDELPGVFARAAAGGPAPAMLRPDADGTAEDPLGRFALDRFELDPRTTEGLVATSRAYGLTVNALLCGAALATLRALLEPVTGALPMICGNAADLRSSLRPELPASTVLNCVSGLGTMLSVDAGADPVALAREISADVRAALARRDPARFLLASQRVRSASEAAAFRTQPTVAVSNVGRIPRHPAPAGLSVVRDEAYAMAAGMPPKLTAFTYDGRLTVQVEYDTAVYGRERMGRLGRDLEAALREIALAPAPAGSGPRV</sequence>
<evidence type="ECO:0000256" key="2">
    <source>
        <dbReference type="ARBA" id="ARBA00000625"/>
    </source>
</evidence>
<dbReference type="InterPro" id="IPR052058">
    <property type="entry name" value="Alcohol_O-acetyltransferase"/>
</dbReference>
<evidence type="ECO:0000256" key="7">
    <source>
        <dbReference type="ARBA" id="ARBA00022679"/>
    </source>
</evidence>
<keyword evidence="7" id="KW-0808">Transferase</keyword>
<dbReference type="RefSeq" id="WP_168092772.1">
    <property type="nucleotide sequence ID" value="NZ_JAATER010000095.1"/>
</dbReference>
<evidence type="ECO:0000256" key="10">
    <source>
        <dbReference type="ARBA" id="ARBA00032317"/>
    </source>
</evidence>
<evidence type="ECO:0000256" key="3">
    <source>
        <dbReference type="ARBA" id="ARBA00001907"/>
    </source>
</evidence>
<proteinExistence type="inferred from homology"/>
<comment type="catalytic activity">
    <reaction evidence="2">
        <text>2 a mycocerosyl-[mycocerosic acid synthase] + a phenolphthiocerol = a dimycocerosyl phenolphthiocerol + 2 holo-[mycocerosic acid synthase].</text>
        <dbReference type="EC" id="2.3.1.282"/>
    </reaction>
</comment>
<comment type="similarity">
    <text evidence="4">Belongs to the acyltransferase PapA5 family.</text>
</comment>
<gene>
    <name evidence="13" type="ORF">NQU55_22130</name>
</gene>
<dbReference type="PANTHER" id="PTHR28037">
    <property type="entry name" value="ALCOHOL O-ACETYLTRANSFERASE 1-RELATED"/>
    <property type="match status" value="1"/>
</dbReference>
<organism evidence="13 14">
    <name type="scientific">Streptomyces telluris</name>
    <dbReference type="NCBI Taxonomy" id="2720021"/>
    <lineage>
        <taxon>Bacteria</taxon>
        <taxon>Bacillati</taxon>
        <taxon>Actinomycetota</taxon>
        <taxon>Actinomycetes</taxon>
        <taxon>Kitasatosporales</taxon>
        <taxon>Streptomycetaceae</taxon>
        <taxon>Streptomyces</taxon>
    </lineage>
</organism>
<name>A0A9X2LKC6_9ACTN</name>
<dbReference type="SUPFAM" id="SSF52777">
    <property type="entry name" value="CoA-dependent acyltransferases"/>
    <property type="match status" value="2"/>
</dbReference>
<dbReference type="Pfam" id="PF16911">
    <property type="entry name" value="PapA_C"/>
    <property type="match status" value="1"/>
</dbReference>
<evidence type="ECO:0000256" key="9">
    <source>
        <dbReference type="ARBA" id="ARBA00030465"/>
    </source>
</evidence>
<evidence type="ECO:0000256" key="5">
    <source>
        <dbReference type="ARBA" id="ARBA00012866"/>
    </source>
</evidence>
<dbReference type="AlphaFoldDB" id="A0A9X2LKC6"/>
<evidence type="ECO:0000256" key="6">
    <source>
        <dbReference type="ARBA" id="ARBA00013449"/>
    </source>
</evidence>
<dbReference type="GO" id="GO:0016746">
    <property type="term" value="F:acyltransferase activity"/>
    <property type="evidence" value="ECO:0007669"/>
    <property type="project" value="UniProtKB-KW"/>
</dbReference>
<evidence type="ECO:0000256" key="11">
    <source>
        <dbReference type="ARBA" id="ARBA00033407"/>
    </source>
</evidence>
<evidence type="ECO:0000256" key="8">
    <source>
        <dbReference type="ARBA" id="ARBA00023315"/>
    </source>
</evidence>
<comment type="catalytic activity">
    <reaction evidence="1">
        <text>2 a mycocerosyl-[mycocerosic acid synthase] + a phthiocerol = a dimycocerosyl phthiocerol + 2 holo-[mycocerosic acid synthase].</text>
        <dbReference type="EC" id="2.3.1.282"/>
    </reaction>
</comment>
<dbReference type="Gene3D" id="3.30.559.10">
    <property type="entry name" value="Chloramphenicol acetyltransferase-like domain"/>
    <property type="match status" value="1"/>
</dbReference>
<dbReference type="InterPro" id="IPR023213">
    <property type="entry name" value="CAT-like_dom_sf"/>
</dbReference>
<dbReference type="PANTHER" id="PTHR28037:SF1">
    <property type="entry name" value="ALCOHOL O-ACETYLTRANSFERASE 1-RELATED"/>
    <property type="match status" value="1"/>
</dbReference>
<accession>A0A9X2LKC6</accession>
<feature type="domain" description="Phthiocerol/phthiodiolone dimycocerosyl transferase C-terminal" evidence="12">
    <location>
        <begin position="223"/>
        <end position="408"/>
    </location>
</feature>
<keyword evidence="14" id="KW-1185">Reference proteome</keyword>
<dbReference type="EC" id="2.3.1.282" evidence="5"/>
<dbReference type="Gene3D" id="3.30.559.30">
    <property type="entry name" value="Nonribosomal peptide synthetase, condensation domain"/>
    <property type="match status" value="1"/>
</dbReference>
<evidence type="ECO:0000259" key="12">
    <source>
        <dbReference type="Pfam" id="PF16911"/>
    </source>
</evidence>
<keyword evidence="8" id="KW-0012">Acyltransferase</keyword>
<comment type="catalytic activity">
    <reaction evidence="3">
        <text>2 a mycocerosyl-[mycocerosic acid synthase] + a phthiodiolone = a dimycocerosyl phthiodiolone + 2 holo-[mycocerosic acid synthase].</text>
        <dbReference type="EC" id="2.3.1.282"/>
    </reaction>
</comment>
<reference evidence="13" key="1">
    <citation type="submission" date="2022-06" db="EMBL/GenBank/DDBJ databases">
        <title>WGS of actinobacteria.</title>
        <authorList>
            <person name="Thawai C."/>
        </authorList>
    </citation>
    <scope>NUCLEOTIDE SEQUENCE</scope>
    <source>
        <strain evidence="13">AA8</strain>
    </source>
</reference>
<evidence type="ECO:0000313" key="14">
    <source>
        <dbReference type="Proteomes" id="UP001142374"/>
    </source>
</evidence>
<comment type="caution">
    <text evidence="13">The sequence shown here is derived from an EMBL/GenBank/DDBJ whole genome shotgun (WGS) entry which is preliminary data.</text>
</comment>